<reference evidence="2 3" key="1">
    <citation type="journal article" date="2019" name="Nat. Ecol. Evol.">
        <title>Megaphylogeny resolves global patterns of mushroom evolution.</title>
        <authorList>
            <person name="Varga T."/>
            <person name="Krizsan K."/>
            <person name="Foldi C."/>
            <person name="Dima B."/>
            <person name="Sanchez-Garcia M."/>
            <person name="Sanchez-Ramirez S."/>
            <person name="Szollosi G.J."/>
            <person name="Szarkandi J.G."/>
            <person name="Papp V."/>
            <person name="Albert L."/>
            <person name="Andreopoulos W."/>
            <person name="Angelini C."/>
            <person name="Antonin V."/>
            <person name="Barry K.W."/>
            <person name="Bougher N.L."/>
            <person name="Buchanan P."/>
            <person name="Buyck B."/>
            <person name="Bense V."/>
            <person name="Catcheside P."/>
            <person name="Chovatia M."/>
            <person name="Cooper J."/>
            <person name="Damon W."/>
            <person name="Desjardin D."/>
            <person name="Finy P."/>
            <person name="Geml J."/>
            <person name="Haridas S."/>
            <person name="Hughes K."/>
            <person name="Justo A."/>
            <person name="Karasinski D."/>
            <person name="Kautmanova I."/>
            <person name="Kiss B."/>
            <person name="Kocsube S."/>
            <person name="Kotiranta H."/>
            <person name="LaButti K.M."/>
            <person name="Lechner B.E."/>
            <person name="Liimatainen K."/>
            <person name="Lipzen A."/>
            <person name="Lukacs Z."/>
            <person name="Mihaltcheva S."/>
            <person name="Morgado L.N."/>
            <person name="Niskanen T."/>
            <person name="Noordeloos M.E."/>
            <person name="Ohm R.A."/>
            <person name="Ortiz-Santana B."/>
            <person name="Ovrebo C."/>
            <person name="Racz N."/>
            <person name="Riley R."/>
            <person name="Savchenko A."/>
            <person name="Shiryaev A."/>
            <person name="Soop K."/>
            <person name="Spirin V."/>
            <person name="Szebenyi C."/>
            <person name="Tomsovsky M."/>
            <person name="Tulloss R.E."/>
            <person name="Uehling J."/>
            <person name="Grigoriev I.V."/>
            <person name="Vagvolgyi C."/>
            <person name="Papp T."/>
            <person name="Martin F.M."/>
            <person name="Miettinen O."/>
            <person name="Hibbett D.S."/>
            <person name="Nagy L.G."/>
        </authorList>
    </citation>
    <scope>NUCLEOTIDE SEQUENCE [LARGE SCALE GENOMIC DNA]</scope>
    <source>
        <strain evidence="2 3">CBS 166.37</strain>
    </source>
</reference>
<evidence type="ECO:0000313" key="3">
    <source>
        <dbReference type="Proteomes" id="UP000308652"/>
    </source>
</evidence>
<sequence>MSVRTEINPWLSGDLIICASRCDSMKPTYILLFYEAFNVRAQFSIPVAYMPMCTYALIFLRMAHNFFLKIGQVQLHLISEAMTD</sequence>
<dbReference type="Proteomes" id="UP000308652">
    <property type="component" value="Unassembled WGS sequence"/>
</dbReference>
<keyword evidence="1" id="KW-1133">Transmembrane helix</keyword>
<protein>
    <submittedName>
        <fullName evidence="2">Uncharacterized protein</fullName>
    </submittedName>
</protein>
<dbReference type="AlphaFoldDB" id="A0A5C3LDT5"/>
<name>A0A5C3LDT5_9AGAR</name>
<gene>
    <name evidence="2" type="ORF">BDQ12DRAFT_730130</name>
</gene>
<proteinExistence type="predicted"/>
<organism evidence="2 3">
    <name type="scientific">Crucibulum laeve</name>
    <dbReference type="NCBI Taxonomy" id="68775"/>
    <lineage>
        <taxon>Eukaryota</taxon>
        <taxon>Fungi</taxon>
        <taxon>Dikarya</taxon>
        <taxon>Basidiomycota</taxon>
        <taxon>Agaricomycotina</taxon>
        <taxon>Agaricomycetes</taxon>
        <taxon>Agaricomycetidae</taxon>
        <taxon>Agaricales</taxon>
        <taxon>Agaricineae</taxon>
        <taxon>Nidulariaceae</taxon>
        <taxon>Crucibulum</taxon>
    </lineage>
</organism>
<accession>A0A5C3LDT5</accession>
<evidence type="ECO:0000256" key="1">
    <source>
        <dbReference type="SAM" id="Phobius"/>
    </source>
</evidence>
<evidence type="ECO:0000313" key="2">
    <source>
        <dbReference type="EMBL" id="TFK30958.1"/>
    </source>
</evidence>
<keyword evidence="1" id="KW-0812">Transmembrane</keyword>
<keyword evidence="3" id="KW-1185">Reference proteome</keyword>
<feature type="transmembrane region" description="Helical" evidence="1">
    <location>
        <begin position="41"/>
        <end position="60"/>
    </location>
</feature>
<dbReference type="EMBL" id="ML214154">
    <property type="protein sequence ID" value="TFK30958.1"/>
    <property type="molecule type" value="Genomic_DNA"/>
</dbReference>
<keyword evidence="1" id="KW-0472">Membrane</keyword>